<sequence length="117" mass="12869">MGQNQRLAKHEEQVRCQGCLVALGVFSKSRLDQFEVPVTQLAVNKVIEREGRVRHVERLNPSADVNPGSFQPGENPAVLNGLWAWLGDGSFWDQAQSESHGVPELVGQLLALQNLLG</sequence>
<evidence type="ECO:0000313" key="1">
    <source>
        <dbReference type="EMBL" id="CAB4881773.1"/>
    </source>
</evidence>
<protein>
    <submittedName>
        <fullName evidence="1">Unannotated protein</fullName>
    </submittedName>
</protein>
<reference evidence="1" key="1">
    <citation type="submission" date="2020-05" db="EMBL/GenBank/DDBJ databases">
        <authorList>
            <person name="Chiriac C."/>
            <person name="Salcher M."/>
            <person name="Ghai R."/>
            <person name="Kavagutti S V."/>
        </authorList>
    </citation>
    <scope>NUCLEOTIDE SEQUENCE</scope>
</reference>
<dbReference type="AlphaFoldDB" id="A0A6J7EQQ2"/>
<gene>
    <name evidence="1" type="ORF">UFOPK3444_01498</name>
</gene>
<dbReference type="EMBL" id="CAFBLU010000040">
    <property type="protein sequence ID" value="CAB4881773.1"/>
    <property type="molecule type" value="Genomic_DNA"/>
</dbReference>
<proteinExistence type="predicted"/>
<organism evidence="1">
    <name type="scientific">freshwater metagenome</name>
    <dbReference type="NCBI Taxonomy" id="449393"/>
    <lineage>
        <taxon>unclassified sequences</taxon>
        <taxon>metagenomes</taxon>
        <taxon>ecological metagenomes</taxon>
    </lineage>
</organism>
<accession>A0A6J7EQQ2</accession>
<name>A0A6J7EQQ2_9ZZZZ</name>